<dbReference type="PANTHER" id="PTHR43215:SF14">
    <property type="entry name" value="RADIAL SPOKE HEAD 1 HOMOLOG"/>
    <property type="match status" value="1"/>
</dbReference>
<keyword evidence="2" id="KW-1133">Transmembrane helix</keyword>
<dbReference type="SUPFAM" id="SSF82185">
    <property type="entry name" value="Histone H3 K4-specific methyltransferase SET7/9 N-terminal domain"/>
    <property type="match status" value="2"/>
</dbReference>
<reference evidence="3 4" key="1">
    <citation type="submission" date="2017-07" db="EMBL/GenBank/DDBJ databases">
        <title>Leptospira spp. isolated from tropical soils.</title>
        <authorList>
            <person name="Thibeaux R."/>
            <person name="Iraola G."/>
            <person name="Ferres I."/>
            <person name="Bierque E."/>
            <person name="Girault D."/>
            <person name="Soupe-Gilbert M.-E."/>
            <person name="Picardeau M."/>
            <person name="Goarant C."/>
        </authorList>
    </citation>
    <scope>NUCLEOTIDE SEQUENCE [LARGE SCALE GENOMIC DNA]</scope>
    <source>
        <strain evidence="3 4">FH4-C-A1</strain>
    </source>
</reference>
<feature type="transmembrane region" description="Helical" evidence="2">
    <location>
        <begin position="36"/>
        <end position="58"/>
    </location>
</feature>
<comment type="caution">
    <text evidence="3">The sequence shown here is derived from an EMBL/GenBank/DDBJ whole genome shotgun (WGS) entry which is preliminary data.</text>
</comment>
<evidence type="ECO:0000313" key="3">
    <source>
        <dbReference type="EMBL" id="PJZ57621.1"/>
    </source>
</evidence>
<dbReference type="Proteomes" id="UP000231879">
    <property type="component" value="Unassembled WGS sequence"/>
</dbReference>
<dbReference type="RefSeq" id="WP_100762314.1">
    <property type="nucleotide sequence ID" value="NZ_NPDS01000003.1"/>
</dbReference>
<name>A0ABX4NNX6_9LEPT</name>
<evidence type="ECO:0000256" key="2">
    <source>
        <dbReference type="SAM" id="Phobius"/>
    </source>
</evidence>
<proteinExistence type="predicted"/>
<dbReference type="Gene3D" id="2.20.110.10">
    <property type="entry name" value="Histone H3 K4-specific methyltransferase SET7/9 N-terminal domain"/>
    <property type="match status" value="3"/>
</dbReference>
<dbReference type="EMBL" id="NPDS01000003">
    <property type="protein sequence ID" value="PJZ57621.1"/>
    <property type="molecule type" value="Genomic_DNA"/>
</dbReference>
<evidence type="ECO:0000256" key="1">
    <source>
        <dbReference type="ARBA" id="ARBA00022737"/>
    </source>
</evidence>
<dbReference type="InterPro" id="IPR003409">
    <property type="entry name" value="MORN"/>
</dbReference>
<dbReference type="Pfam" id="PF02493">
    <property type="entry name" value="MORN"/>
    <property type="match status" value="6"/>
</dbReference>
<keyword evidence="2" id="KW-0812">Transmembrane</keyword>
<accession>A0ABX4NNX6</accession>
<protein>
    <submittedName>
        <fullName evidence="3">Membrane-binding protein</fullName>
    </submittedName>
</protein>
<evidence type="ECO:0000313" key="4">
    <source>
        <dbReference type="Proteomes" id="UP000231879"/>
    </source>
</evidence>
<dbReference type="SMART" id="SM00698">
    <property type="entry name" value="MORN"/>
    <property type="match status" value="5"/>
</dbReference>
<keyword evidence="4" id="KW-1185">Reference proteome</keyword>
<organism evidence="3 4">
    <name type="scientific">Leptospira barantonii</name>
    <dbReference type="NCBI Taxonomy" id="2023184"/>
    <lineage>
        <taxon>Bacteria</taxon>
        <taxon>Pseudomonadati</taxon>
        <taxon>Spirochaetota</taxon>
        <taxon>Spirochaetia</taxon>
        <taxon>Leptospirales</taxon>
        <taxon>Leptospiraceae</taxon>
        <taxon>Leptospira</taxon>
    </lineage>
</organism>
<keyword evidence="2" id="KW-0472">Membrane</keyword>
<sequence>MGHKILESLRKIYFGLINSIIKAYNAVKTFAKTRRILFIVSSSVLFTAILLPTLFFTLRKSKCIYGNCKYGFGAKEFRDGTRYAGEFYNGFYNGSGTIRNPEGHSYEGAWILGKKHGKGRYLYPDGSSYEGEFVEDVKQGLGLFTWPDNTKLSVVFVNGEPEGKGILRLSNGIEFIGEYKNGVVYQGKGIYIYDDGSKYMGEWLNGKRHGKGTLFGEAGNIIFIGIWENDQQKTAMSLNNPPSKK</sequence>
<dbReference type="PANTHER" id="PTHR43215">
    <property type="entry name" value="RADIAL SPOKE HEAD 1 HOMOLOG"/>
    <property type="match status" value="1"/>
</dbReference>
<keyword evidence="1" id="KW-0677">Repeat</keyword>
<gene>
    <name evidence="3" type="ORF">CH367_09815</name>
</gene>